<evidence type="ECO:0000313" key="3">
    <source>
        <dbReference type="Proteomes" id="UP000007879"/>
    </source>
</evidence>
<dbReference type="RefSeq" id="XP_019858950.1">
    <property type="nucleotide sequence ID" value="XM_020003391.1"/>
</dbReference>
<reference evidence="3" key="1">
    <citation type="journal article" date="2010" name="Nature">
        <title>The Amphimedon queenslandica genome and the evolution of animal complexity.</title>
        <authorList>
            <person name="Srivastava M."/>
            <person name="Simakov O."/>
            <person name="Chapman J."/>
            <person name="Fahey B."/>
            <person name="Gauthier M.E."/>
            <person name="Mitros T."/>
            <person name="Richards G.S."/>
            <person name="Conaco C."/>
            <person name="Dacre M."/>
            <person name="Hellsten U."/>
            <person name="Larroux C."/>
            <person name="Putnam N.H."/>
            <person name="Stanke M."/>
            <person name="Adamska M."/>
            <person name="Darling A."/>
            <person name="Degnan S.M."/>
            <person name="Oakley T.H."/>
            <person name="Plachetzki D.C."/>
            <person name="Zhai Y."/>
            <person name="Adamski M."/>
            <person name="Calcino A."/>
            <person name="Cummins S.F."/>
            <person name="Goodstein D.M."/>
            <person name="Harris C."/>
            <person name="Jackson D.J."/>
            <person name="Leys S.P."/>
            <person name="Shu S."/>
            <person name="Woodcroft B.J."/>
            <person name="Vervoort M."/>
            <person name="Kosik K.S."/>
            <person name="Manning G."/>
            <person name="Degnan B.M."/>
            <person name="Rokhsar D.S."/>
        </authorList>
    </citation>
    <scope>NUCLEOTIDE SEQUENCE [LARGE SCALE GENOMIC DNA]</scope>
</reference>
<dbReference type="EnsemblMetazoa" id="XM_020003391.1">
    <property type="protein sequence ID" value="XP_019858950.1"/>
    <property type="gene ID" value="LOC109587154"/>
</dbReference>
<proteinExistence type="predicted"/>
<dbReference type="Proteomes" id="UP000007879">
    <property type="component" value="Unassembled WGS sequence"/>
</dbReference>
<evidence type="ECO:0000313" key="2">
    <source>
        <dbReference type="EnsemblMetazoa" id="XP_019858950.1"/>
    </source>
</evidence>
<evidence type="ECO:0000256" key="1">
    <source>
        <dbReference type="SAM" id="MobiDB-lite"/>
    </source>
</evidence>
<dbReference type="KEGG" id="aqu:109587154"/>
<feature type="compositionally biased region" description="Polar residues" evidence="1">
    <location>
        <begin position="235"/>
        <end position="246"/>
    </location>
</feature>
<sequence>IPLPNSVAGRLRHTVSSFVVDPNHVFLIIVGGVVKAEKIPVGGGVMEWFDTSVTDPNITMVVELGNDALIQDTVSQQSVLEESTSTGSIPKDLITYTGLVYYEEKGAEDVVTFTAAKKLDALVQFIEKKHSEAEMGPSISFCIKSPDGFIELNLNAPQKKSCKGWTIESHTEPCRLYQKAIYNFGKEVYSLPPYCLLSVYSSPDAVPSLHYSVPVEGVIDPVTINIHRSKRTTYPTADAASSSTGTIPVPIPTKRKREGGGVDITAVKQKIKKVMNENHADFAGLLQFSLVHVANKLFEVHIIPEEVQKSPTYDAIATSFLSLMNLLDSKSDLEKHCVKYLEALSSVGGPIEFAANLLREKWTTALEGALQLEQSVKRVRTNDSDIALNDFNLEL</sequence>
<dbReference type="AlphaFoldDB" id="A0AAN0JPI8"/>
<protein>
    <submittedName>
        <fullName evidence="2">Uncharacterized protein</fullName>
    </submittedName>
</protein>
<keyword evidence="3" id="KW-1185">Reference proteome</keyword>
<dbReference type="GeneID" id="109587154"/>
<reference evidence="2" key="2">
    <citation type="submission" date="2024-06" db="UniProtKB">
        <authorList>
            <consortium name="EnsemblMetazoa"/>
        </authorList>
    </citation>
    <scope>IDENTIFICATION</scope>
</reference>
<accession>A0AAN0JPI8</accession>
<name>A0AAN0JPI8_AMPQE</name>
<organism evidence="2 3">
    <name type="scientific">Amphimedon queenslandica</name>
    <name type="common">Sponge</name>
    <dbReference type="NCBI Taxonomy" id="400682"/>
    <lineage>
        <taxon>Eukaryota</taxon>
        <taxon>Metazoa</taxon>
        <taxon>Porifera</taxon>
        <taxon>Demospongiae</taxon>
        <taxon>Heteroscleromorpha</taxon>
        <taxon>Haplosclerida</taxon>
        <taxon>Niphatidae</taxon>
        <taxon>Amphimedon</taxon>
    </lineage>
</organism>
<feature type="region of interest" description="Disordered" evidence="1">
    <location>
        <begin position="235"/>
        <end position="254"/>
    </location>
</feature>